<dbReference type="CDD" id="cd04301">
    <property type="entry name" value="NAT_SF"/>
    <property type="match status" value="1"/>
</dbReference>
<dbReference type="Gene3D" id="3.40.630.30">
    <property type="match status" value="1"/>
</dbReference>
<evidence type="ECO:0000256" key="1">
    <source>
        <dbReference type="ARBA" id="ARBA00022679"/>
    </source>
</evidence>
<dbReference type="RefSeq" id="WP_126295994.1">
    <property type="nucleotide sequence ID" value="NZ_RXNR01000084.1"/>
</dbReference>
<dbReference type="SMART" id="SM00347">
    <property type="entry name" value="HTH_MARR"/>
    <property type="match status" value="1"/>
</dbReference>
<dbReference type="SUPFAM" id="SSF46785">
    <property type="entry name" value="Winged helix' DNA-binding domain"/>
    <property type="match status" value="1"/>
</dbReference>
<dbReference type="Pfam" id="PF00583">
    <property type="entry name" value="Acetyltransf_1"/>
    <property type="match status" value="1"/>
</dbReference>
<dbReference type="Gene3D" id="1.10.10.10">
    <property type="entry name" value="Winged helix-like DNA-binding domain superfamily/Winged helix DNA-binding domain"/>
    <property type="match status" value="1"/>
</dbReference>
<protein>
    <submittedName>
        <fullName evidence="4">MarR family transcriptional regulator</fullName>
    </submittedName>
</protein>
<dbReference type="OrthoDB" id="5419426at2"/>
<dbReference type="InterPro" id="IPR050769">
    <property type="entry name" value="NAT_camello-type"/>
</dbReference>
<dbReference type="PROSITE" id="PS51186">
    <property type="entry name" value="GNAT"/>
    <property type="match status" value="1"/>
</dbReference>
<sequence>MDKQENLGIEFRRFNRFYTDVLGFLNEHIYDSPFSLSETRILYEIYNSKECTAKNIQEKLNLDGGYVSRIIKKFEKEKMIYKVKCKEDGRNHLLFVTDHGKVIYKELEKKANEQVNFILQNLDSNKREKLISSMTVIQEILSDSLLKEDKSISLRSYYISEDIKIMIEQQWNYYRDVCQWDESFLTYLHKTFDDEIERIWIAEIEGHFAGCIGLVNTGNHVGQLRWFFVNPHFQNKGIGKLLIESIIQYCKNHNYKKLILWTVSDMGNARVLYKKFGFEITVEKEKTKLWGKELVEERWDLEI</sequence>
<organism evidence="4 5">
    <name type="scientific">Lysinibacillus telephonicus</name>
    <dbReference type="NCBI Taxonomy" id="1714840"/>
    <lineage>
        <taxon>Bacteria</taxon>
        <taxon>Bacillati</taxon>
        <taxon>Bacillota</taxon>
        <taxon>Bacilli</taxon>
        <taxon>Bacillales</taxon>
        <taxon>Bacillaceae</taxon>
        <taxon>Lysinibacillus</taxon>
    </lineage>
</organism>
<dbReference type="EMBL" id="RXNR01000084">
    <property type="protein sequence ID" value="RTQ87955.1"/>
    <property type="molecule type" value="Genomic_DNA"/>
</dbReference>
<reference evidence="4 5" key="1">
    <citation type="submission" date="2018-12" db="EMBL/GenBank/DDBJ databases">
        <authorList>
            <person name="Yu L."/>
        </authorList>
    </citation>
    <scope>NUCLEOTIDE SEQUENCE [LARGE SCALE GENOMIC DNA]</scope>
    <source>
        <strain evidence="4 5">S5H2222</strain>
    </source>
</reference>
<dbReference type="InterPro" id="IPR036390">
    <property type="entry name" value="WH_DNA-bd_sf"/>
</dbReference>
<gene>
    <name evidence="4" type="ORF">EKG35_18320</name>
</gene>
<dbReference type="InterPro" id="IPR016181">
    <property type="entry name" value="Acyl_CoA_acyltransferase"/>
</dbReference>
<dbReference type="Proteomes" id="UP000276349">
    <property type="component" value="Unassembled WGS sequence"/>
</dbReference>
<name>A0A431UF63_9BACI</name>
<evidence type="ECO:0000313" key="4">
    <source>
        <dbReference type="EMBL" id="RTQ87955.1"/>
    </source>
</evidence>
<evidence type="ECO:0000259" key="2">
    <source>
        <dbReference type="PROSITE" id="PS50995"/>
    </source>
</evidence>
<proteinExistence type="predicted"/>
<keyword evidence="5" id="KW-1185">Reference proteome</keyword>
<comment type="caution">
    <text evidence="4">The sequence shown here is derived from an EMBL/GenBank/DDBJ whole genome shotgun (WGS) entry which is preliminary data.</text>
</comment>
<dbReference type="PANTHER" id="PTHR13947:SF37">
    <property type="entry name" value="LD18367P"/>
    <property type="match status" value="1"/>
</dbReference>
<feature type="domain" description="N-acetyltransferase" evidence="3">
    <location>
        <begin position="152"/>
        <end position="302"/>
    </location>
</feature>
<dbReference type="InterPro" id="IPR000182">
    <property type="entry name" value="GNAT_dom"/>
</dbReference>
<dbReference type="AlphaFoldDB" id="A0A431UF63"/>
<evidence type="ECO:0000259" key="3">
    <source>
        <dbReference type="PROSITE" id="PS51186"/>
    </source>
</evidence>
<keyword evidence="1" id="KW-0808">Transferase</keyword>
<dbReference type="InterPro" id="IPR000835">
    <property type="entry name" value="HTH_MarR-typ"/>
</dbReference>
<dbReference type="GO" id="GO:0003700">
    <property type="term" value="F:DNA-binding transcription factor activity"/>
    <property type="evidence" value="ECO:0007669"/>
    <property type="project" value="InterPro"/>
</dbReference>
<accession>A0A431UF63</accession>
<evidence type="ECO:0000313" key="5">
    <source>
        <dbReference type="Proteomes" id="UP000276349"/>
    </source>
</evidence>
<dbReference type="SUPFAM" id="SSF55729">
    <property type="entry name" value="Acyl-CoA N-acyltransferases (Nat)"/>
    <property type="match status" value="1"/>
</dbReference>
<dbReference type="GO" id="GO:0008080">
    <property type="term" value="F:N-acetyltransferase activity"/>
    <property type="evidence" value="ECO:0007669"/>
    <property type="project" value="InterPro"/>
</dbReference>
<dbReference type="PANTHER" id="PTHR13947">
    <property type="entry name" value="GNAT FAMILY N-ACETYLTRANSFERASE"/>
    <property type="match status" value="1"/>
</dbReference>
<dbReference type="Pfam" id="PF01047">
    <property type="entry name" value="MarR"/>
    <property type="match status" value="1"/>
</dbReference>
<dbReference type="PROSITE" id="PS50995">
    <property type="entry name" value="HTH_MARR_2"/>
    <property type="match status" value="1"/>
</dbReference>
<dbReference type="InterPro" id="IPR036388">
    <property type="entry name" value="WH-like_DNA-bd_sf"/>
</dbReference>
<feature type="domain" description="HTH marR-type" evidence="2">
    <location>
        <begin position="4"/>
        <end position="139"/>
    </location>
</feature>